<feature type="region of interest" description="Disordered" evidence="12">
    <location>
        <begin position="745"/>
        <end position="840"/>
    </location>
</feature>
<dbReference type="SUPFAM" id="SSF52540">
    <property type="entry name" value="P-loop containing nucleoside triphosphate hydrolases"/>
    <property type="match status" value="1"/>
</dbReference>
<dbReference type="GO" id="GO:0016787">
    <property type="term" value="F:hydrolase activity"/>
    <property type="evidence" value="ECO:0007669"/>
    <property type="project" value="UniProtKB-KW"/>
</dbReference>
<evidence type="ECO:0000256" key="11">
    <source>
        <dbReference type="ARBA" id="ARBA00047984"/>
    </source>
</evidence>
<dbReference type="Proteomes" id="UP000226431">
    <property type="component" value="Unassembled WGS sequence"/>
</dbReference>
<comment type="catalytic activity">
    <reaction evidence="11">
        <text>ATP + H2O = ADP + phosphate + H(+)</text>
        <dbReference type="Rhea" id="RHEA:13065"/>
        <dbReference type="ChEBI" id="CHEBI:15377"/>
        <dbReference type="ChEBI" id="CHEBI:15378"/>
        <dbReference type="ChEBI" id="CHEBI:30616"/>
        <dbReference type="ChEBI" id="CHEBI:43474"/>
        <dbReference type="ChEBI" id="CHEBI:456216"/>
        <dbReference type="EC" id="3.6.4.13"/>
    </reaction>
</comment>
<dbReference type="PROSITE" id="PS51194">
    <property type="entry name" value="HELICASE_CTER"/>
    <property type="match status" value="1"/>
</dbReference>
<keyword evidence="8" id="KW-0067">ATP-binding</keyword>
<dbReference type="GO" id="GO:0000965">
    <property type="term" value="P:mitochondrial RNA 3'-end processing"/>
    <property type="evidence" value="ECO:0007669"/>
    <property type="project" value="TreeGrafter"/>
</dbReference>
<evidence type="ECO:0000256" key="10">
    <source>
        <dbReference type="ARBA" id="ARBA00023128"/>
    </source>
</evidence>
<comment type="subcellular location">
    <subcellularLocation>
        <location evidence="3">Mitochondrion</location>
    </subcellularLocation>
</comment>
<keyword evidence="10" id="KW-0496">Mitochondrion</keyword>
<evidence type="ECO:0000256" key="6">
    <source>
        <dbReference type="ARBA" id="ARBA00022801"/>
    </source>
</evidence>
<dbReference type="EC" id="3.6.4.13" evidence="4"/>
<evidence type="ECO:0000256" key="4">
    <source>
        <dbReference type="ARBA" id="ARBA00012552"/>
    </source>
</evidence>
<dbReference type="FunFam" id="3.40.50.300:FF:000269">
    <property type="entry name" value="ATP-dependent RNA helicase SUPV3L1, mitochondrial"/>
    <property type="match status" value="1"/>
</dbReference>
<dbReference type="GO" id="GO:0045025">
    <property type="term" value="C:mitochondrial degradosome"/>
    <property type="evidence" value="ECO:0007669"/>
    <property type="project" value="TreeGrafter"/>
</dbReference>
<evidence type="ECO:0000256" key="3">
    <source>
        <dbReference type="ARBA" id="ARBA00004173"/>
    </source>
</evidence>
<keyword evidence="15" id="KW-1185">Reference proteome</keyword>
<dbReference type="InterPro" id="IPR041082">
    <property type="entry name" value="Suv3_C_1"/>
</dbReference>
<dbReference type="Pfam" id="PF12513">
    <property type="entry name" value="SUV3_C"/>
    <property type="match status" value="1"/>
</dbReference>
<dbReference type="Pfam" id="PF18147">
    <property type="entry name" value="Suv3_C_1"/>
    <property type="match status" value="1"/>
</dbReference>
<dbReference type="InterPro" id="IPR050699">
    <property type="entry name" value="RNA-DNA_Helicase"/>
</dbReference>
<feature type="region of interest" description="Disordered" evidence="12">
    <location>
        <begin position="35"/>
        <end position="55"/>
    </location>
</feature>
<dbReference type="CDD" id="cd17913">
    <property type="entry name" value="DEXQc_Suv3"/>
    <property type="match status" value="1"/>
</dbReference>
<comment type="cofactor">
    <cofactor evidence="1">
        <name>Mn(2+)</name>
        <dbReference type="ChEBI" id="CHEBI:29035"/>
    </cofactor>
</comment>
<dbReference type="STRING" id="2004952.A0A2C5YW26"/>
<protein>
    <recommendedName>
        <fullName evidence="4">RNA helicase</fullName>
        <ecNumber evidence="4">3.6.4.13</ecNumber>
    </recommendedName>
</protein>
<feature type="compositionally biased region" description="Basic and acidic residues" evidence="12">
    <location>
        <begin position="780"/>
        <end position="793"/>
    </location>
</feature>
<keyword evidence="5" id="KW-0547">Nucleotide-binding</keyword>
<evidence type="ECO:0000256" key="12">
    <source>
        <dbReference type="SAM" id="MobiDB-lite"/>
    </source>
</evidence>
<dbReference type="InterPro" id="IPR027417">
    <property type="entry name" value="P-loop_NTPase"/>
</dbReference>
<dbReference type="GO" id="GO:0003724">
    <property type="term" value="F:RNA helicase activity"/>
    <property type="evidence" value="ECO:0007669"/>
    <property type="project" value="UniProtKB-EC"/>
</dbReference>
<sequence>MSFRRVGPPGLCRRALSTTPHLGRKSIYKKEYNVGENFMPKPKPGEERKPKPSRTVTTLEKAVEEAYIQIFMELKMSSLVNQHFRRREFDRRIHRVNAAIEDCFLLNKNRIGLRHHNPLYHRLLQAHNEARLVNDMRHLALSSILQDFVTPQMWASMVKLTDFTTPYDWYPATRTMHRTVHMHVGPTNSGKTYHALKALESAKTGVYSGPLRLLAVEVYERMLSKGRPCALVTGEEVRLPKDTDQYYVSSTVEMIPLNQRFDVAVIDEIQMISDKSRGFGWVSAVLGVQAKEVHLCGEERTVELIRKILATTGDELIVHRYSRLTPLKTAEVALGGSMNRVEKGDALVAFSRKTLISQRIDIEKATGRRCAIVYGTMPPEVRRQQAELFNRPDNDYDYIVASDAIGMGLNLAIKRVIFQKVEKFDGGAMRQLYSHEIKQIAGRAGRYRTSLPGATAPQDNCGWVTSLYVENLKPLKKLLEAPVEPITKAYVDAPVSIVERFASFYPPGTPLSFLLLQIQSLARLSPLYDLNVGHEQLRIANMLQDIPLSTADRMTFCYIPASLRFFGAAETLRAMAKVVASGQGGELLEMPEVPLEYLNDDGGDYGPDMDYQARLEQLHAVLNQYIWLSYRYTSLFPSQKLALHVRHLVAERMMETLKGDTYDKAANLRERQEKRELTRRQWQNSQGRDVKQRKRFFPDGKDPELGMPRTREEVEAELEARIEEEAMELEKERLSPEAERELAAMDLGEPIQWDEWDDEAEDEVAKVKEVELEEEEEDKAEDRQNKEKETVRSDDDDDADTAADKLLNDLEGDGEEIEKKMEELRDEAKRIREAPLRSRR</sequence>
<keyword evidence="6" id="KW-0378">Hydrolase</keyword>
<dbReference type="AlphaFoldDB" id="A0A2C5YW26"/>
<evidence type="ECO:0000259" key="13">
    <source>
        <dbReference type="PROSITE" id="PS51194"/>
    </source>
</evidence>
<evidence type="ECO:0000313" key="14">
    <source>
        <dbReference type="EMBL" id="PHH71823.1"/>
    </source>
</evidence>
<dbReference type="InterPro" id="IPR001650">
    <property type="entry name" value="Helicase_C-like"/>
</dbReference>
<dbReference type="PANTHER" id="PTHR12131">
    <property type="entry name" value="ATP-DEPENDENT RNA AND DNA HELICASE"/>
    <property type="match status" value="1"/>
</dbReference>
<evidence type="ECO:0000256" key="2">
    <source>
        <dbReference type="ARBA" id="ARBA00001946"/>
    </source>
</evidence>
<dbReference type="Gene3D" id="1.20.272.40">
    <property type="match status" value="1"/>
</dbReference>
<evidence type="ECO:0000256" key="8">
    <source>
        <dbReference type="ARBA" id="ARBA00022840"/>
    </source>
</evidence>
<comment type="caution">
    <text evidence="14">The sequence shown here is derived from an EMBL/GenBank/DDBJ whole genome shotgun (WGS) entry which is preliminary data.</text>
</comment>
<gene>
    <name evidence="14" type="ORF">CDD80_4969</name>
</gene>
<dbReference type="Gene3D" id="3.40.50.300">
    <property type="entry name" value="P-loop containing nucleotide triphosphate hydrolases"/>
    <property type="match status" value="2"/>
</dbReference>
<dbReference type="SMART" id="SM00490">
    <property type="entry name" value="HELICc"/>
    <property type="match status" value="1"/>
</dbReference>
<dbReference type="CDD" id="cd18805">
    <property type="entry name" value="SF2_C_suv3"/>
    <property type="match status" value="1"/>
</dbReference>
<dbReference type="InterPro" id="IPR022192">
    <property type="entry name" value="SUV3_C"/>
</dbReference>
<name>A0A2C5YW26_9HYPO</name>
<comment type="cofactor">
    <cofactor evidence="2">
        <name>Mg(2+)</name>
        <dbReference type="ChEBI" id="CHEBI:18420"/>
    </cofactor>
</comment>
<dbReference type="InterPro" id="IPR044774">
    <property type="entry name" value="Suv3_DEXQc"/>
</dbReference>
<evidence type="ECO:0000313" key="15">
    <source>
        <dbReference type="Proteomes" id="UP000226431"/>
    </source>
</evidence>
<organism evidence="14 15">
    <name type="scientific">Ophiocordyceps camponoti-rufipedis</name>
    <dbReference type="NCBI Taxonomy" id="2004952"/>
    <lineage>
        <taxon>Eukaryota</taxon>
        <taxon>Fungi</taxon>
        <taxon>Dikarya</taxon>
        <taxon>Ascomycota</taxon>
        <taxon>Pezizomycotina</taxon>
        <taxon>Sordariomycetes</taxon>
        <taxon>Hypocreomycetidae</taxon>
        <taxon>Hypocreales</taxon>
        <taxon>Ophiocordycipitaceae</taxon>
        <taxon>Ophiocordyceps</taxon>
    </lineage>
</organism>
<dbReference type="FunFam" id="3.40.50.300:FF:000957">
    <property type="entry name" value="ATP-dependent RNA helicase SUV3L, mitochondrial"/>
    <property type="match status" value="1"/>
</dbReference>
<keyword evidence="9" id="KW-0809">Transit peptide</keyword>
<dbReference type="EMBL" id="NJES01000473">
    <property type="protein sequence ID" value="PHH71823.1"/>
    <property type="molecule type" value="Genomic_DNA"/>
</dbReference>
<dbReference type="InterPro" id="IPR055206">
    <property type="entry name" value="DEXQc_SUV3"/>
</dbReference>
<evidence type="ECO:0000256" key="7">
    <source>
        <dbReference type="ARBA" id="ARBA00022806"/>
    </source>
</evidence>
<evidence type="ECO:0000256" key="1">
    <source>
        <dbReference type="ARBA" id="ARBA00001936"/>
    </source>
</evidence>
<feature type="region of interest" description="Disordered" evidence="12">
    <location>
        <begin position="673"/>
        <end position="714"/>
    </location>
</feature>
<dbReference type="OrthoDB" id="6692397at2759"/>
<dbReference type="Pfam" id="PF00271">
    <property type="entry name" value="Helicase_C"/>
    <property type="match status" value="1"/>
</dbReference>
<reference evidence="14 15" key="1">
    <citation type="submission" date="2017-06" db="EMBL/GenBank/DDBJ databases">
        <title>Ant-infecting Ophiocordyceps genomes reveal a high diversity of potential behavioral manipulation genes and a possible major role for enterotoxins.</title>
        <authorList>
            <person name="De Bekker C."/>
            <person name="Evans H.C."/>
            <person name="Brachmann A."/>
            <person name="Hughes D.P."/>
        </authorList>
    </citation>
    <scope>NUCLEOTIDE SEQUENCE [LARGE SCALE GENOMIC DNA]</scope>
    <source>
        <strain evidence="14 15">Map16</strain>
    </source>
</reference>
<evidence type="ECO:0000256" key="9">
    <source>
        <dbReference type="ARBA" id="ARBA00022946"/>
    </source>
</evidence>
<dbReference type="PANTHER" id="PTHR12131:SF1">
    <property type="entry name" value="ATP-DEPENDENT RNA HELICASE SUPV3L1, MITOCHONDRIAL-RELATED"/>
    <property type="match status" value="1"/>
</dbReference>
<feature type="compositionally biased region" description="Acidic residues" evidence="12">
    <location>
        <begin position="752"/>
        <end position="762"/>
    </location>
</feature>
<dbReference type="Pfam" id="PF22527">
    <property type="entry name" value="DEXQc_Suv3"/>
    <property type="match status" value="1"/>
</dbReference>
<dbReference type="Gene3D" id="1.20.58.1080">
    <property type="match status" value="1"/>
</dbReference>
<proteinExistence type="predicted"/>
<feature type="compositionally biased region" description="Basic and acidic residues" evidence="12">
    <location>
        <begin position="817"/>
        <end position="840"/>
    </location>
</feature>
<feature type="domain" description="Helicase C-terminal" evidence="13">
    <location>
        <begin position="333"/>
        <end position="498"/>
    </location>
</feature>
<dbReference type="GO" id="GO:0005524">
    <property type="term" value="F:ATP binding"/>
    <property type="evidence" value="ECO:0007669"/>
    <property type="project" value="UniProtKB-KW"/>
</dbReference>
<keyword evidence="7" id="KW-0347">Helicase</keyword>
<evidence type="ECO:0000256" key="5">
    <source>
        <dbReference type="ARBA" id="ARBA00022741"/>
    </source>
</evidence>
<accession>A0A2C5YW26</accession>
<feature type="compositionally biased region" description="Basic and acidic residues" evidence="12">
    <location>
        <begin position="696"/>
        <end position="714"/>
    </location>
</feature>